<sequence length="79" mass="9163">MRYYKLDPNVLRTYLAAKVWYAVNDDNTAYTASVLGENTKEPWGVNEEYDEPLDLSDCTEITKSAYMQIYEKVIDLNTV</sequence>
<proteinExistence type="predicted"/>
<accession>A0A316EEU8</accession>
<evidence type="ECO:0000313" key="1">
    <source>
        <dbReference type="EMBL" id="PWK27209.1"/>
    </source>
</evidence>
<comment type="caution">
    <text evidence="1">The sequence shown here is derived from an EMBL/GenBank/DDBJ whole genome shotgun (WGS) entry which is preliminary data.</text>
</comment>
<keyword evidence="2" id="KW-1185">Reference proteome</keyword>
<name>A0A316EEU8_9BACT</name>
<dbReference type="EMBL" id="QGGO01000008">
    <property type="protein sequence ID" value="PWK27209.1"/>
    <property type="molecule type" value="Genomic_DNA"/>
</dbReference>
<gene>
    <name evidence="1" type="ORF">LV89_02024</name>
</gene>
<protein>
    <submittedName>
        <fullName evidence="1">Uncharacterized protein</fullName>
    </submittedName>
</protein>
<dbReference type="Proteomes" id="UP000245489">
    <property type="component" value="Unassembled WGS sequence"/>
</dbReference>
<reference evidence="1 2" key="1">
    <citation type="submission" date="2018-05" db="EMBL/GenBank/DDBJ databases">
        <title>Genomic Encyclopedia of Archaeal and Bacterial Type Strains, Phase II (KMG-II): from individual species to whole genera.</title>
        <authorList>
            <person name="Goeker M."/>
        </authorList>
    </citation>
    <scope>NUCLEOTIDE SEQUENCE [LARGE SCALE GENOMIC DNA]</scope>
    <source>
        <strain evidence="1 2">DSM 22214</strain>
    </source>
</reference>
<dbReference type="RefSeq" id="WP_109742770.1">
    <property type="nucleotide sequence ID" value="NZ_QGGO01000008.1"/>
</dbReference>
<organism evidence="1 2">
    <name type="scientific">Arcicella aurantiaca</name>
    <dbReference type="NCBI Taxonomy" id="591202"/>
    <lineage>
        <taxon>Bacteria</taxon>
        <taxon>Pseudomonadati</taxon>
        <taxon>Bacteroidota</taxon>
        <taxon>Cytophagia</taxon>
        <taxon>Cytophagales</taxon>
        <taxon>Flectobacillaceae</taxon>
        <taxon>Arcicella</taxon>
    </lineage>
</organism>
<evidence type="ECO:0000313" key="2">
    <source>
        <dbReference type="Proteomes" id="UP000245489"/>
    </source>
</evidence>
<dbReference type="AlphaFoldDB" id="A0A316EEU8"/>